<name>A0A1B8GUS6_9PEZI</name>
<dbReference type="STRING" id="342668.A0A1B8GUS6"/>
<dbReference type="SUPFAM" id="SSF53223">
    <property type="entry name" value="Aminoacid dehydrogenase-like, N-terminal domain"/>
    <property type="match status" value="1"/>
</dbReference>
<evidence type="ECO:0000259" key="4">
    <source>
        <dbReference type="Pfam" id="PF08501"/>
    </source>
</evidence>
<evidence type="ECO:0000313" key="6">
    <source>
        <dbReference type="EMBL" id="OBT99578.1"/>
    </source>
</evidence>
<dbReference type="SUPFAM" id="SSF51569">
    <property type="entry name" value="Aldolase"/>
    <property type="match status" value="1"/>
</dbReference>
<dbReference type="CDD" id="cd00502">
    <property type="entry name" value="DHQase_I"/>
    <property type="match status" value="1"/>
</dbReference>
<reference evidence="7" key="2">
    <citation type="journal article" date="2018" name="Nat. Commun.">
        <title>Extreme sensitivity to ultraviolet light in the fungal pathogen causing white-nose syndrome of bats.</title>
        <authorList>
            <person name="Palmer J.M."/>
            <person name="Drees K.P."/>
            <person name="Foster J.T."/>
            <person name="Lindner D.L."/>
        </authorList>
    </citation>
    <scope>NUCLEOTIDE SEQUENCE [LARGE SCALE GENOMIC DNA]</scope>
    <source>
        <strain evidence="7">UAMH 10579</strain>
    </source>
</reference>
<dbReference type="InterPro" id="IPR031322">
    <property type="entry name" value="Shikimate/glucono_kinase"/>
</dbReference>
<dbReference type="OrthoDB" id="4415835at2759"/>
<dbReference type="InterPro" id="IPR001381">
    <property type="entry name" value="DHquinase_I"/>
</dbReference>
<dbReference type="GO" id="GO:0004764">
    <property type="term" value="F:shikimate 3-dehydrogenase (NADP+) activity"/>
    <property type="evidence" value="ECO:0007669"/>
    <property type="project" value="InterPro"/>
</dbReference>
<dbReference type="Pfam" id="PF18317">
    <property type="entry name" value="SDH_C"/>
    <property type="match status" value="1"/>
</dbReference>
<dbReference type="InterPro" id="IPR006151">
    <property type="entry name" value="Shikm_DH/Glu-tRNA_Rdtase"/>
</dbReference>
<dbReference type="Proteomes" id="UP000091956">
    <property type="component" value="Unassembled WGS sequence"/>
</dbReference>
<keyword evidence="7" id="KW-1185">Reference proteome</keyword>
<dbReference type="InterPro" id="IPR046346">
    <property type="entry name" value="Aminoacid_DH-like_N_sf"/>
</dbReference>
<protein>
    <submittedName>
        <fullName evidence="6">Uncharacterized protein</fullName>
    </submittedName>
</protein>
<dbReference type="GO" id="GO:0003866">
    <property type="term" value="F:3-phosphoshikimate 1-carboxyvinyltransferase activity"/>
    <property type="evidence" value="ECO:0007669"/>
    <property type="project" value="TreeGrafter"/>
</dbReference>
<dbReference type="FunFam" id="3.40.50.720:FF:000386">
    <property type="entry name" value="Quinate repressor protein"/>
    <property type="match status" value="1"/>
</dbReference>
<dbReference type="PANTHER" id="PTHR21090">
    <property type="entry name" value="AROM/DEHYDROQUINATE SYNTHASE"/>
    <property type="match status" value="1"/>
</dbReference>
<dbReference type="Gene3D" id="3.40.50.720">
    <property type="entry name" value="NAD(P)-binding Rossmann-like Domain"/>
    <property type="match status" value="1"/>
</dbReference>
<evidence type="ECO:0000256" key="1">
    <source>
        <dbReference type="ARBA" id="ARBA00006477"/>
    </source>
</evidence>
<dbReference type="InterPro" id="IPR036291">
    <property type="entry name" value="NAD(P)-bd_dom_sf"/>
</dbReference>
<dbReference type="SUPFAM" id="SSF51735">
    <property type="entry name" value="NAD(P)-binding Rossmann-fold domains"/>
    <property type="match status" value="1"/>
</dbReference>
<dbReference type="SUPFAM" id="SSF52540">
    <property type="entry name" value="P-loop containing nucleoside triphosphate hydrolases"/>
    <property type="match status" value="1"/>
</dbReference>
<dbReference type="Gene3D" id="3.40.50.300">
    <property type="entry name" value="P-loop containing nucleotide triphosphate hydrolases"/>
    <property type="match status" value="1"/>
</dbReference>
<dbReference type="Gene3D" id="3.40.50.10860">
    <property type="entry name" value="Leucine Dehydrogenase, chain A, domain 1"/>
    <property type="match status" value="1"/>
</dbReference>
<dbReference type="InterPro" id="IPR013708">
    <property type="entry name" value="Shikimate_DH-bd_N"/>
</dbReference>
<dbReference type="InterPro" id="IPR041121">
    <property type="entry name" value="SDH_C"/>
</dbReference>
<dbReference type="Pfam" id="PF01202">
    <property type="entry name" value="SKI"/>
    <property type="match status" value="1"/>
</dbReference>
<reference evidence="6 7" key="1">
    <citation type="submission" date="2016-03" db="EMBL/GenBank/DDBJ databases">
        <title>Comparative genomics of Pseudogymnoascus destructans, the fungus causing white-nose syndrome of bats.</title>
        <authorList>
            <person name="Palmer J.M."/>
            <person name="Drees K.P."/>
            <person name="Foster J.T."/>
            <person name="Lindner D.L."/>
        </authorList>
    </citation>
    <scope>NUCLEOTIDE SEQUENCE [LARGE SCALE GENOMIC DNA]</scope>
    <source>
        <strain evidence="6 7">UAMH 10579</strain>
    </source>
</reference>
<dbReference type="Gene3D" id="3.20.20.70">
    <property type="entry name" value="Aldolase class I"/>
    <property type="match status" value="1"/>
</dbReference>
<dbReference type="CDD" id="cd01065">
    <property type="entry name" value="NAD_bind_Shikimate_DH"/>
    <property type="match status" value="1"/>
</dbReference>
<proteinExistence type="inferred from homology"/>
<comment type="similarity">
    <text evidence="1">In the 2nd section; belongs to the type-I 3-dehydroquinase family.</text>
</comment>
<dbReference type="GO" id="GO:0009423">
    <property type="term" value="P:chorismate biosynthetic process"/>
    <property type="evidence" value="ECO:0007669"/>
    <property type="project" value="TreeGrafter"/>
</dbReference>
<dbReference type="Pfam" id="PF01488">
    <property type="entry name" value="Shikimate_DH"/>
    <property type="match status" value="1"/>
</dbReference>
<dbReference type="GeneID" id="28836322"/>
<dbReference type="GO" id="GO:0003855">
    <property type="term" value="F:3-dehydroquinate dehydratase activity"/>
    <property type="evidence" value="ECO:0007669"/>
    <property type="project" value="InterPro"/>
</dbReference>
<dbReference type="RefSeq" id="XP_018133311.1">
    <property type="nucleotide sequence ID" value="XM_018272440.2"/>
</dbReference>
<sequence>MSVVLSQKPSWPRHGSKSNNALPLEEALKFHQTTRHFDYNATIVLVGSRGSGKRSLAFIGATHLGRRLVTEDQYFQQVTGLSRKDYLSKYGSREFGRQNVEVLQRMLEDNETGSIIECGMSSLARESQNTLRHYAETHPVIHILRNPARIRLLLNLKDSEAARLEQADKSHQSCSNFEYYNLQDSNCECHVEEISQDRQIPNYSFALKDAKQDFSRFLDKITGLGAKQSAYESPFSVDALPPENRPYTYAIPLSLSDLTNGAIDLPQLDSGGDAIELKVDMLTPNILTIVSKEVARIRRTLGIPIIFHIDEILSNDVSAIISLLYHAIRLGVEYLVIPLWLEDNTIREIVHVRGETKIIGQFIDKKAVSWQDQMWISKFERAKQFDCHIVRLLRTALTIEDNTDVQAFASRVAAISTRQPKLIAYNLGPLGKASVIANTIFSPVTHPAIRQKDSRPENFLITAQEAMENLYETGVLDGLKFVTFGRHVNYSLSPMMHETAYAHLGMKGQYYRYTGSSLDELAALSQDPHFGGAGISQPFKVEIMSRCVAHSRHAKAIGASNTITPLRALPDGSADFLLNQANRRGHAGPVCAWFADNTDFLGILACLRRNATPRNVVQPSKTTGLVIGAGGMARASIYAMILLGCRNIFIYNRTLKNAEIVADHFNSWAGALSANGRVVSVLRTRNEPWPAEYQQPTFLVSCVPAHEVEIHSPADFEVPEQWLGSPSGGVALELAYKPLNTPLVRQIRRFRQKTGRAWVMVDGLEFIPAQGFAQFELMTGRRAPRAQMRAAAENNYEKVTGATTDSMV</sequence>
<evidence type="ECO:0000313" key="7">
    <source>
        <dbReference type="Proteomes" id="UP000091956"/>
    </source>
</evidence>
<dbReference type="EMBL" id="KV460212">
    <property type="protein sequence ID" value="OBT99578.1"/>
    <property type="molecule type" value="Genomic_DNA"/>
</dbReference>
<gene>
    <name evidence="6" type="ORF">VE01_02936</name>
</gene>
<organism evidence="6 7">
    <name type="scientific">Pseudogymnoascus verrucosus</name>
    <dbReference type="NCBI Taxonomy" id="342668"/>
    <lineage>
        <taxon>Eukaryota</taxon>
        <taxon>Fungi</taxon>
        <taxon>Dikarya</taxon>
        <taxon>Ascomycota</taxon>
        <taxon>Pezizomycotina</taxon>
        <taxon>Leotiomycetes</taxon>
        <taxon>Thelebolales</taxon>
        <taxon>Thelebolaceae</taxon>
        <taxon>Pseudogymnoascus</taxon>
    </lineage>
</organism>
<evidence type="ECO:0000259" key="3">
    <source>
        <dbReference type="Pfam" id="PF01488"/>
    </source>
</evidence>
<dbReference type="Pfam" id="PF08501">
    <property type="entry name" value="Shikimate_dh_N"/>
    <property type="match status" value="1"/>
</dbReference>
<dbReference type="Pfam" id="PF01487">
    <property type="entry name" value="DHquinase_I"/>
    <property type="match status" value="1"/>
</dbReference>
<feature type="domain" description="SDH C-terminal" evidence="5">
    <location>
        <begin position="768"/>
        <end position="793"/>
    </location>
</feature>
<evidence type="ECO:0000259" key="5">
    <source>
        <dbReference type="Pfam" id="PF18317"/>
    </source>
</evidence>
<feature type="domain" description="Quinate/shikimate 5-dehydrogenase/glutamyl-tRNA reductase" evidence="3">
    <location>
        <begin position="621"/>
        <end position="667"/>
    </location>
</feature>
<accession>A0A1B8GUS6</accession>
<evidence type="ECO:0000256" key="2">
    <source>
        <dbReference type="ARBA" id="ARBA00009349"/>
    </source>
</evidence>
<dbReference type="InterPro" id="IPR013785">
    <property type="entry name" value="Aldolase_TIM"/>
</dbReference>
<feature type="domain" description="Shikimate dehydrogenase substrate binding N-terminal" evidence="4">
    <location>
        <begin position="484"/>
        <end position="563"/>
    </location>
</feature>
<dbReference type="AlphaFoldDB" id="A0A1B8GUS6"/>
<comment type="similarity">
    <text evidence="2">In the N-terminal section; belongs to the shikimate kinase family.</text>
</comment>
<dbReference type="InterPro" id="IPR027417">
    <property type="entry name" value="P-loop_NTPase"/>
</dbReference>
<dbReference type="PANTHER" id="PTHR21090:SF17">
    <property type="entry name" value="QUINATE REPRESSOR PROTEIN"/>
    <property type="match status" value="1"/>
</dbReference>